<dbReference type="InterPro" id="IPR002925">
    <property type="entry name" value="Dienelactn_hydro"/>
</dbReference>
<dbReference type="InterPro" id="IPR029058">
    <property type="entry name" value="AB_hydrolase_fold"/>
</dbReference>
<evidence type="ECO:0000259" key="2">
    <source>
        <dbReference type="Pfam" id="PF01738"/>
    </source>
</evidence>
<dbReference type="SUPFAM" id="SSF53474">
    <property type="entry name" value="alpha/beta-Hydrolases"/>
    <property type="match status" value="1"/>
</dbReference>
<dbReference type="Proteomes" id="UP001500604">
    <property type="component" value="Unassembled WGS sequence"/>
</dbReference>
<name>A0ABP8V4P4_9GAMM</name>
<feature type="domain" description="Dienelactone hydrolase" evidence="2">
    <location>
        <begin position="53"/>
        <end position="272"/>
    </location>
</feature>
<evidence type="ECO:0000256" key="1">
    <source>
        <dbReference type="ARBA" id="ARBA00022801"/>
    </source>
</evidence>
<keyword evidence="4" id="KW-1185">Reference proteome</keyword>
<proteinExistence type="predicted"/>
<gene>
    <name evidence="3" type="ORF">GCM10023116_32980</name>
</gene>
<dbReference type="RefSeq" id="WP_345197310.1">
    <property type="nucleotide sequence ID" value="NZ_BAABFL010000433.1"/>
</dbReference>
<dbReference type="PANTHER" id="PTHR22946:SF9">
    <property type="entry name" value="POLYKETIDE TRANSFERASE AF380"/>
    <property type="match status" value="1"/>
</dbReference>
<dbReference type="InterPro" id="IPR050261">
    <property type="entry name" value="FrsA_esterase"/>
</dbReference>
<dbReference type="EMBL" id="BAABFL010000433">
    <property type="protein sequence ID" value="GAA4651015.1"/>
    <property type="molecule type" value="Genomic_DNA"/>
</dbReference>
<organism evidence="3 4">
    <name type="scientific">Kistimonas scapharcae</name>
    <dbReference type="NCBI Taxonomy" id="1036133"/>
    <lineage>
        <taxon>Bacteria</taxon>
        <taxon>Pseudomonadati</taxon>
        <taxon>Pseudomonadota</taxon>
        <taxon>Gammaproteobacteria</taxon>
        <taxon>Oceanospirillales</taxon>
        <taxon>Endozoicomonadaceae</taxon>
        <taxon>Kistimonas</taxon>
    </lineage>
</organism>
<keyword evidence="1" id="KW-0378">Hydrolase</keyword>
<comment type="caution">
    <text evidence="3">The sequence shown here is derived from an EMBL/GenBank/DDBJ whole genome shotgun (WGS) entry which is preliminary data.</text>
</comment>
<evidence type="ECO:0000313" key="3">
    <source>
        <dbReference type="EMBL" id="GAA4651015.1"/>
    </source>
</evidence>
<evidence type="ECO:0000313" key="4">
    <source>
        <dbReference type="Proteomes" id="UP001500604"/>
    </source>
</evidence>
<protein>
    <recommendedName>
        <fullName evidence="2">Dienelactone hydrolase domain-containing protein</fullName>
    </recommendedName>
</protein>
<dbReference type="Gene3D" id="3.40.50.1820">
    <property type="entry name" value="alpha/beta hydrolase"/>
    <property type="match status" value="1"/>
</dbReference>
<dbReference type="PANTHER" id="PTHR22946">
    <property type="entry name" value="DIENELACTONE HYDROLASE DOMAIN-CONTAINING PROTEIN-RELATED"/>
    <property type="match status" value="1"/>
</dbReference>
<reference evidence="4" key="1">
    <citation type="journal article" date="2019" name="Int. J. Syst. Evol. Microbiol.">
        <title>The Global Catalogue of Microorganisms (GCM) 10K type strain sequencing project: providing services to taxonomists for standard genome sequencing and annotation.</title>
        <authorList>
            <consortium name="The Broad Institute Genomics Platform"/>
            <consortium name="The Broad Institute Genome Sequencing Center for Infectious Disease"/>
            <person name="Wu L."/>
            <person name="Ma J."/>
        </authorList>
    </citation>
    <scope>NUCLEOTIDE SEQUENCE [LARGE SCALE GENOMIC DNA]</scope>
    <source>
        <strain evidence="4">JCM 17805</strain>
    </source>
</reference>
<sequence>MAYRIKRRLAVGLFLLAIIGMVAGLWPYARALFPESRTREAISGLLSPWYEIYRPDGDGPFPAVLVFHGCGGPQPEISRPRGEWLRDNGYVAILVDSFSGRNLTPRPVCKGHALWGNERVVDVRAALSHVRQLPYVAADRLALLGYSHGGWTVLDALAYGSGSVHGSDDEDTQALAGVRAVAAYYPYCGFPARFRSAWAVKQPTLVFLAGQDTVIDTAECVDVFDRYQANDYPVETRFFPGVEHVFDAPSAMNSYDRTAAKAAEVRLLTFLEDNLSK</sequence>
<accession>A0ABP8V4P4</accession>
<dbReference type="Pfam" id="PF01738">
    <property type="entry name" value="DLH"/>
    <property type="match status" value="1"/>
</dbReference>